<dbReference type="Pfam" id="PF07004">
    <property type="entry name" value="SHIPPO-rpt"/>
    <property type="match status" value="5"/>
</dbReference>
<keyword evidence="3" id="KW-1185">Reference proteome</keyword>
<gene>
    <name evidence="2" type="ORF">M9Y10_014182</name>
</gene>
<feature type="region of interest" description="Disordered" evidence="1">
    <location>
        <begin position="57"/>
        <end position="81"/>
    </location>
</feature>
<dbReference type="InterPro" id="IPR051291">
    <property type="entry name" value="CIMAP"/>
</dbReference>
<evidence type="ECO:0000256" key="1">
    <source>
        <dbReference type="SAM" id="MobiDB-lite"/>
    </source>
</evidence>
<reference evidence="2 3" key="1">
    <citation type="submission" date="2024-04" db="EMBL/GenBank/DDBJ databases">
        <title>Tritrichomonas musculus Genome.</title>
        <authorList>
            <person name="Alves-Ferreira E."/>
            <person name="Grigg M."/>
            <person name="Lorenzi H."/>
            <person name="Galac M."/>
        </authorList>
    </citation>
    <scope>NUCLEOTIDE SEQUENCE [LARGE SCALE GENOMIC DNA]</scope>
    <source>
        <strain evidence="2 3">EAF2021</strain>
    </source>
</reference>
<evidence type="ECO:0000313" key="3">
    <source>
        <dbReference type="Proteomes" id="UP001470230"/>
    </source>
</evidence>
<dbReference type="InterPro" id="IPR010736">
    <property type="entry name" value="SHIPPO-rpt"/>
</dbReference>
<feature type="compositionally biased region" description="Polar residues" evidence="1">
    <location>
        <begin position="21"/>
        <end position="35"/>
    </location>
</feature>
<dbReference type="PANTHER" id="PTHR21580">
    <property type="entry name" value="SHIPPO-1-RELATED"/>
    <property type="match status" value="1"/>
</dbReference>
<feature type="region of interest" description="Disordered" evidence="1">
    <location>
        <begin position="1"/>
        <end position="35"/>
    </location>
</feature>
<feature type="compositionally biased region" description="Basic and acidic residues" evidence="1">
    <location>
        <begin position="1"/>
        <end position="17"/>
    </location>
</feature>
<feature type="compositionally biased region" description="Polar residues" evidence="1">
    <location>
        <begin position="67"/>
        <end position="77"/>
    </location>
</feature>
<feature type="region of interest" description="Disordered" evidence="1">
    <location>
        <begin position="353"/>
        <end position="379"/>
    </location>
</feature>
<comment type="caution">
    <text evidence="2">The sequence shown here is derived from an EMBL/GenBank/DDBJ whole genome shotgun (WGS) entry which is preliminary data.</text>
</comment>
<organism evidence="2 3">
    <name type="scientific">Tritrichomonas musculus</name>
    <dbReference type="NCBI Taxonomy" id="1915356"/>
    <lineage>
        <taxon>Eukaryota</taxon>
        <taxon>Metamonada</taxon>
        <taxon>Parabasalia</taxon>
        <taxon>Tritrichomonadida</taxon>
        <taxon>Tritrichomonadidae</taxon>
        <taxon>Tritrichomonas</taxon>
    </lineage>
</organism>
<proteinExistence type="predicted"/>
<feature type="compositionally biased region" description="Polar residues" evidence="1">
    <location>
        <begin position="104"/>
        <end position="121"/>
    </location>
</feature>
<dbReference type="PANTHER" id="PTHR21580:SF28">
    <property type="entry name" value="BOREALIN N-TERMINAL DOMAIN-CONTAINING PROTEIN-RELATED"/>
    <property type="match status" value="1"/>
</dbReference>
<feature type="region of interest" description="Disordered" evidence="1">
    <location>
        <begin position="218"/>
        <end position="246"/>
    </location>
</feature>
<accession>A0ABR2L211</accession>
<dbReference type="Proteomes" id="UP001470230">
    <property type="component" value="Unassembled WGS sequence"/>
</dbReference>
<sequence>MGKETWARHIGQDDKPGPADYTTSGKTGSFSPSYSIKQKYPEREDVIAQPYVNLPTTVGESPRYTIRPNTELPQSFATPGPSYIPPAFGEKYLRRSNGTMQLRSSSVDTNQRSFQTISYNPNGPAAYDTRYRPNDKRAPAFRIGEGKGTSWLHINDSPGAPAYSPNTEITKPSQPKYTISNINAREVDNSYPGPGEYDTKDTFGKRPLRIRSKTLLFEPFKTPGPGRYDHQSTIGQGSPRTAIRPLCPLREDNHGVQYRKLNREFDNPKGMTISPRTAQIQPFATPGPGQYSPRRSWNKGIGHTLSPKSGKQQIFGTWLTNSISPGPAEYDSNDKSISARAPAYSLRDNVGPTFLSKSETPGPDHYTPNKNATMHKSPRYTIRPNCGNDGLESPTKDAGYVTLNQIPHAGPAVSIRPKEDLDLIPK</sequence>
<protein>
    <submittedName>
        <fullName evidence="2">Outer dense fiber protein 3-like protein 2</fullName>
    </submittedName>
</protein>
<dbReference type="EMBL" id="JAPFFF010000002">
    <property type="protein sequence ID" value="KAK8896285.1"/>
    <property type="molecule type" value="Genomic_DNA"/>
</dbReference>
<feature type="region of interest" description="Disordered" evidence="1">
    <location>
        <begin position="104"/>
        <end position="132"/>
    </location>
</feature>
<evidence type="ECO:0000313" key="2">
    <source>
        <dbReference type="EMBL" id="KAK8896285.1"/>
    </source>
</evidence>
<feature type="region of interest" description="Disordered" evidence="1">
    <location>
        <begin position="279"/>
        <end position="310"/>
    </location>
</feature>
<name>A0ABR2L211_9EUKA</name>